<evidence type="ECO:0000256" key="1">
    <source>
        <dbReference type="ARBA" id="ARBA00022679"/>
    </source>
</evidence>
<evidence type="ECO:0000259" key="4">
    <source>
        <dbReference type="Pfam" id="PF08545"/>
    </source>
</evidence>
<dbReference type="Pfam" id="PF08545">
    <property type="entry name" value="ACP_syn_III"/>
    <property type="match status" value="1"/>
</dbReference>
<sequence length="379" mass="39970">MTAPGPRHVSILATGSFLPGDPIDNATLERLCGTLPAEVLDNIQVRQRHWMIEPDTGRHTTGTSAMATTAARRALARADIDPAEIDLLVVSSASPEYQLPAAVTYVQEQLGLAHCAAIEFRAACTGFVQGLDYARRMLADGTYRTAVVIGAEAISPLLVPMYLGLDPDLVRMRDRLVINSFGDGAGAVVLRAGEPGSADPDGEFRFATACLGGDRKPGMQILGGGTHAPVFEQAKRTRLVEMKLDVNGTATFGPQVFVAGMKDMLARTGLTVAEIDACVLPEGNADYFTAEFDAAGVSPEDQAVLAENIVENLATVGATGSAAVPLALDEGWVSGRVRPGDRVLLLAVEASRYLYAGLSLRWEAAAPTVSGEEITHVDA</sequence>
<keyword evidence="2 5" id="KW-0012">Acyltransferase</keyword>
<proteinExistence type="predicted"/>
<dbReference type="GeneID" id="93375738"/>
<dbReference type="InterPro" id="IPR013747">
    <property type="entry name" value="ACP_syn_III_C"/>
</dbReference>
<dbReference type="EMBL" id="CP017839">
    <property type="protein sequence ID" value="APA97718.1"/>
    <property type="molecule type" value="Genomic_DNA"/>
</dbReference>
<dbReference type="GO" id="GO:0033818">
    <property type="term" value="F:beta-ketoacyl-acyl-carrier-protein synthase III activity"/>
    <property type="evidence" value="ECO:0007669"/>
    <property type="project" value="UniProtKB-EC"/>
</dbReference>
<dbReference type="EMBL" id="BBYQ01000046">
    <property type="protein sequence ID" value="GAP28927.1"/>
    <property type="molecule type" value="Genomic_DNA"/>
</dbReference>
<dbReference type="OrthoDB" id="2514738at2"/>
<protein>
    <submittedName>
        <fullName evidence="6">3-oxoacyl-ACP synthase</fullName>
    </submittedName>
    <submittedName>
        <fullName evidence="5">Beta-ketoacyl-[acyl-carrier-protein] synthase III</fullName>
        <ecNumber evidence="5">2.3.1.180</ecNumber>
    </submittedName>
</protein>
<evidence type="ECO:0000313" key="7">
    <source>
        <dbReference type="Proteomes" id="UP000037179"/>
    </source>
</evidence>
<evidence type="ECO:0000313" key="8">
    <source>
        <dbReference type="Proteomes" id="UP000180166"/>
    </source>
</evidence>
<name>A0A0B8NBB7_9NOCA</name>
<dbReference type="PANTHER" id="PTHR34069:SF2">
    <property type="entry name" value="BETA-KETOACYL-[ACYL-CARRIER-PROTEIN] SYNTHASE III"/>
    <property type="match status" value="1"/>
</dbReference>
<dbReference type="InterPro" id="IPR013751">
    <property type="entry name" value="ACP_syn_III_N"/>
</dbReference>
<evidence type="ECO:0000256" key="2">
    <source>
        <dbReference type="ARBA" id="ARBA00023315"/>
    </source>
</evidence>
<keyword evidence="7" id="KW-1185">Reference proteome</keyword>
<dbReference type="AlphaFoldDB" id="A0A0B8NBB7"/>
<dbReference type="EC" id="2.3.1.180" evidence="5"/>
<dbReference type="Gene3D" id="3.40.47.10">
    <property type="match status" value="2"/>
</dbReference>
<evidence type="ECO:0000259" key="3">
    <source>
        <dbReference type="Pfam" id="PF08541"/>
    </source>
</evidence>
<dbReference type="GO" id="GO:0004315">
    <property type="term" value="F:3-oxoacyl-[acyl-carrier-protein] synthase activity"/>
    <property type="evidence" value="ECO:0007669"/>
    <property type="project" value="InterPro"/>
</dbReference>
<keyword evidence="1 5" id="KW-0808">Transferase</keyword>
<dbReference type="Proteomes" id="UP000180166">
    <property type="component" value="Chromosome"/>
</dbReference>
<dbReference type="RefSeq" id="WP_045437541.1">
    <property type="nucleotide sequence ID" value="NZ_AP017900.1"/>
</dbReference>
<dbReference type="GO" id="GO:0006633">
    <property type="term" value="P:fatty acid biosynthetic process"/>
    <property type="evidence" value="ECO:0007669"/>
    <property type="project" value="InterPro"/>
</dbReference>
<dbReference type="GO" id="GO:0044550">
    <property type="term" value="P:secondary metabolite biosynthetic process"/>
    <property type="evidence" value="ECO:0007669"/>
    <property type="project" value="TreeGrafter"/>
</dbReference>
<evidence type="ECO:0000313" key="5">
    <source>
        <dbReference type="EMBL" id="APA97718.1"/>
    </source>
</evidence>
<dbReference type="PANTHER" id="PTHR34069">
    <property type="entry name" value="3-OXOACYL-[ACYL-CARRIER-PROTEIN] SYNTHASE 3"/>
    <property type="match status" value="1"/>
</dbReference>
<dbReference type="KEGG" id="nsr:NS506_03668"/>
<gene>
    <name evidence="5" type="ORF">NS506_03668</name>
    <name evidence="6" type="ORF">NSK11_contig00046-0012</name>
</gene>
<accession>A0A0B8NBB7</accession>
<organism evidence="5 8">
    <name type="scientific">Nocardia seriolae</name>
    <dbReference type="NCBI Taxonomy" id="37332"/>
    <lineage>
        <taxon>Bacteria</taxon>
        <taxon>Bacillati</taxon>
        <taxon>Actinomycetota</taxon>
        <taxon>Actinomycetes</taxon>
        <taxon>Mycobacteriales</taxon>
        <taxon>Nocardiaceae</taxon>
        <taxon>Nocardia</taxon>
    </lineage>
</organism>
<reference evidence="7" key="1">
    <citation type="submission" date="2015-07" db="EMBL/GenBank/DDBJ databases">
        <title>Nocardia seriolae U-1 whole genome shotgun sequence.</title>
        <authorList>
            <person name="Imajoh M."/>
            <person name="Fukumoto Y."/>
            <person name="Sukeda M."/>
            <person name="Yamane J."/>
            <person name="Yamasaki K."/>
            <person name="Shimizu M."/>
            <person name="Ohnishi K."/>
            <person name="Oshima S."/>
        </authorList>
    </citation>
    <scope>NUCLEOTIDE SEQUENCE [LARGE SCALE GENOMIC DNA]</scope>
    <source>
        <strain evidence="7">U-1</strain>
    </source>
</reference>
<dbReference type="Proteomes" id="UP000037179">
    <property type="component" value="Unassembled WGS sequence"/>
</dbReference>
<evidence type="ECO:0000313" key="6">
    <source>
        <dbReference type="EMBL" id="GAP28927.1"/>
    </source>
</evidence>
<dbReference type="SUPFAM" id="SSF53901">
    <property type="entry name" value="Thiolase-like"/>
    <property type="match status" value="2"/>
</dbReference>
<reference evidence="5 8" key="3">
    <citation type="submission" date="2016-10" db="EMBL/GenBank/DDBJ databases">
        <title>Genome sequence of Nocardia seriolae strain EM150506, isolated from Anguila japonica.</title>
        <authorList>
            <person name="Han H.-J."/>
        </authorList>
    </citation>
    <scope>NUCLEOTIDE SEQUENCE [LARGE SCALE GENOMIC DNA]</scope>
    <source>
        <strain evidence="5 8">EM150506</strain>
    </source>
</reference>
<reference evidence="6 7" key="2">
    <citation type="journal article" date="2016" name="Genome Announc.">
        <title>Draft Genome Sequence of Erythromycin- and Oxytetracycline-Sensitive Nocardia seriolae Strain U-1 (NBRC 110359).</title>
        <authorList>
            <person name="Imajoh M."/>
            <person name="Sukeda M."/>
            <person name="Shimizu M."/>
            <person name="Yamane J."/>
            <person name="Ohnishi K."/>
            <person name="Oshima S."/>
        </authorList>
    </citation>
    <scope>NUCLEOTIDE SEQUENCE [LARGE SCALE GENOMIC DNA]</scope>
    <source>
        <strain evidence="6 7">U-1</strain>
    </source>
</reference>
<feature type="domain" description="Beta-ketoacyl-[acyl-carrier-protein] synthase III N-terminal" evidence="4">
    <location>
        <begin position="120"/>
        <end position="195"/>
    </location>
</feature>
<feature type="domain" description="Beta-ketoacyl-[acyl-carrier-protein] synthase III C-terminal" evidence="3">
    <location>
        <begin position="265"/>
        <end position="350"/>
    </location>
</feature>
<dbReference type="InterPro" id="IPR016039">
    <property type="entry name" value="Thiolase-like"/>
</dbReference>
<dbReference type="Pfam" id="PF08541">
    <property type="entry name" value="ACP_syn_III_C"/>
    <property type="match status" value="1"/>
</dbReference>